<reference evidence="2" key="1">
    <citation type="submission" date="2019-09" db="EMBL/GenBank/DDBJ databases">
        <title>Organ-specific transcriptomic study of the physiology of the cattle tick, Rhipicephalus microplus.</title>
        <authorList>
            <person name="Tirloni L."/>
            <person name="Braz G."/>
            <person name="Gandara A.C.P."/>
            <person name="Sabadin G.A."/>
            <person name="da Silva R.M."/>
            <person name="Guizzo M.G."/>
            <person name="Machado J.A."/>
            <person name="Costa E.P."/>
            <person name="Gomes H.F."/>
            <person name="Moraes J."/>
            <person name="Mota M.B.S."/>
            <person name="Mesquita R.D."/>
            <person name="Alvarenga P.H."/>
            <person name="Alves F."/>
            <person name="Seixas A."/>
            <person name="da Fonseca R.N."/>
            <person name="Fogaca A."/>
            <person name="Logullo C."/>
            <person name="Tanaka A."/>
            <person name="Daffre S."/>
            <person name="Termignoni C."/>
            <person name="Vaz I.S.Jr."/>
            <person name="Oliveira P.L."/>
            <person name="Ribeiro J.M."/>
        </authorList>
    </citation>
    <scope>NUCLEOTIDE SEQUENCE</scope>
    <source>
        <strain evidence="2">Porto Alegre</strain>
    </source>
</reference>
<feature type="transmembrane region" description="Helical" evidence="1">
    <location>
        <begin position="76"/>
        <end position="99"/>
    </location>
</feature>
<keyword evidence="1" id="KW-0812">Transmembrane</keyword>
<dbReference type="AlphaFoldDB" id="A0A6M2CIJ1"/>
<accession>A0A6M2CIJ1</accession>
<evidence type="ECO:0000313" key="2">
    <source>
        <dbReference type="EMBL" id="NOV32880.1"/>
    </source>
</evidence>
<keyword evidence="1" id="KW-0472">Membrane</keyword>
<dbReference type="VEuPathDB" id="VectorBase:LOC119177778"/>
<organism evidence="2">
    <name type="scientific">Rhipicephalus microplus</name>
    <name type="common">Cattle tick</name>
    <name type="synonym">Boophilus microplus</name>
    <dbReference type="NCBI Taxonomy" id="6941"/>
    <lineage>
        <taxon>Eukaryota</taxon>
        <taxon>Metazoa</taxon>
        <taxon>Ecdysozoa</taxon>
        <taxon>Arthropoda</taxon>
        <taxon>Chelicerata</taxon>
        <taxon>Arachnida</taxon>
        <taxon>Acari</taxon>
        <taxon>Parasitiformes</taxon>
        <taxon>Ixodida</taxon>
        <taxon>Ixodoidea</taxon>
        <taxon>Ixodidae</taxon>
        <taxon>Rhipicephalinae</taxon>
        <taxon>Rhipicephalus</taxon>
        <taxon>Boophilus</taxon>
    </lineage>
</organism>
<protein>
    <submittedName>
        <fullName evidence="2">Uncharacterized protein</fullName>
    </submittedName>
</protein>
<dbReference type="EMBL" id="GHWJ01000143">
    <property type="protein sequence ID" value="NOV32880.1"/>
    <property type="molecule type" value="Transcribed_RNA"/>
</dbReference>
<keyword evidence="1" id="KW-1133">Transmembrane helix</keyword>
<proteinExistence type="predicted"/>
<name>A0A6M2CIJ1_RHIMP</name>
<evidence type="ECO:0000256" key="1">
    <source>
        <dbReference type="SAM" id="Phobius"/>
    </source>
</evidence>
<sequence length="142" mass="15312">MGRQSYIVTGVANGHAAVQKYSTDRSAIRGAESPPGEVVLDCRRLQDQLRDSTPALLKEFADDGYAPRNRMIGWSCAFLVVSGFLLISGGVMLTLSLIVESESNSLAGYYDVPTTQLGAGLLGVAAAFILLAIIKVFWHRHL</sequence>
<dbReference type="OrthoDB" id="6500147at2759"/>
<feature type="transmembrane region" description="Helical" evidence="1">
    <location>
        <begin position="119"/>
        <end position="138"/>
    </location>
</feature>